<feature type="domain" description="C3H1-type" evidence="12">
    <location>
        <begin position="932"/>
        <end position="959"/>
    </location>
</feature>
<sequence length="1073" mass="116675">MEEREALKRQIDLLQNLINTHKSVHGDAPSSSGQQWHLVRQSAPTRSSSSSNHRLPTQGGPYPPLHNPQPTGYWKKTYSLSNKTILAQHSRLSTQTAKPSLEQQVKLTQTSNPSLEQLGRPTQTSKPSLEQLVRPTQTPKPSLEQKVRPTQTPKPSLEQKVRPTQTPKPSLEQQVRPTQTPKPSLEQQVRPTQTSKPSLEQQRRPTQTAKSSLEQQFRPTQTAKSSLEQPLVSAAQNASSGFLSLHATGTLQPHHSSKDLNMGENDGSKDPTGPGSQRYVLTGGARRTRTGTASGPTDFETEPSRRGIALGGLVELGVSELTGPGPPEDQQREREGSNGSGQTDLSGLSAKANRLQSTAQLHIKPRLTGKTNVAVKPTVAKAVASNSTPIDTTTLPLPLQPLLSAPLSGCLRSKPRPSPPQEVSSPQRHSMFTWVKSHQPGGPGPSQDHTQPQPPVELSLTPIPVSHPGVHRVSSPSSNRRTSAPIKKVSRRLSLSTAVPKTSRYSWVSSSTGGQARLTRKPLSAKAAALALSHIAPEEGLAKKPKSPNLLAKHPSSRYRWKAWSGIGGQTGLGTEGGAGARRGSVFRWSSEKQKGAKGLSVVLPAAPLHNTVPASPPSPGGFKLRSRMKIIRRSASSGSGLERRSSPAAMTQSSPYSLRRRTHPPVRSPAAVRRTLSRELVSFGRHKLRRLSASPSKTGPASTQAHASQRVFRTRYKIVTRLGGAAGHTPHYSHALSWRAKRIQTARSVLQSRLRPPGQERHPAAQNWRSRGRGMRWIGGTLYSVSANKLSRTVAAITPINRTVRWSSPQQTTSTTSSTFFRPSSTRFVASRVVQRSLAIIRHARQKKPQRHYCMYYNRFGKCNRGNTCPYIHDPDKVAVCTRFLRGTCKQTDGTCPFSHKVAKEKMPVCSYFLKGICNNSSCPYSHVYVSRKAAVCQDFIRGYCPQGEKCKKKHTLVCPDFSRNGSCPRGAKCQLQHRQRAKRSAPTTGPSASLAKKAPSKSPVVVLHQALATESSPADPGPPLSSGAPHVTMLPSFISLSSSPEEPYPPDTPPANGSGVPERILQIKPRL</sequence>
<keyword evidence="5" id="KW-0238">DNA-binding</keyword>
<dbReference type="STRING" id="8010.ENSELUP00000025625"/>
<dbReference type="FunFam" id="4.10.1000.10:FF:000022">
    <property type="entry name" value="Zinc finger CCCH domain-containing protein 7"/>
    <property type="match status" value="1"/>
</dbReference>
<dbReference type="PROSITE" id="PS50103">
    <property type="entry name" value="ZF_C3H1"/>
    <property type="match status" value="5"/>
</dbReference>
<keyword evidence="2" id="KW-0677">Repeat</keyword>
<dbReference type="PANTHER" id="PTHR46156">
    <property type="entry name" value="CCCH ZINGC FINGER"/>
    <property type="match status" value="1"/>
</dbReference>
<feature type="domain" description="C3H1-type" evidence="12">
    <location>
        <begin position="849"/>
        <end position="877"/>
    </location>
</feature>
<gene>
    <name evidence="13" type="primary">ZC3H3</name>
</gene>
<feature type="zinc finger region" description="C3H1-type" evidence="10">
    <location>
        <begin position="881"/>
        <end position="904"/>
    </location>
</feature>
<dbReference type="GO" id="GO:0003677">
    <property type="term" value="F:DNA binding"/>
    <property type="evidence" value="ECO:0007669"/>
    <property type="project" value="UniProtKB-KW"/>
</dbReference>
<dbReference type="AlphaFoldDB" id="A0A3P8ZA98"/>
<dbReference type="GO" id="GO:0008270">
    <property type="term" value="F:zinc ion binding"/>
    <property type="evidence" value="ECO:0007669"/>
    <property type="project" value="UniProtKB-KW"/>
</dbReference>
<dbReference type="Proteomes" id="UP000265140">
    <property type="component" value="Chromosome 8"/>
</dbReference>
<dbReference type="Pfam" id="PF00642">
    <property type="entry name" value="zf-CCCH"/>
    <property type="match status" value="1"/>
</dbReference>
<feature type="region of interest" description="Disordered" evidence="11">
    <location>
        <begin position="408"/>
        <end position="495"/>
    </location>
</feature>
<feature type="compositionally biased region" description="Polar residues" evidence="11">
    <location>
        <begin position="694"/>
        <end position="708"/>
    </location>
</feature>
<feature type="compositionally biased region" description="Low complexity" evidence="11">
    <location>
        <begin position="992"/>
        <end position="1003"/>
    </location>
</feature>
<organism evidence="13 14">
    <name type="scientific">Esox lucius</name>
    <name type="common">Northern pike</name>
    <dbReference type="NCBI Taxonomy" id="8010"/>
    <lineage>
        <taxon>Eukaryota</taxon>
        <taxon>Metazoa</taxon>
        <taxon>Chordata</taxon>
        <taxon>Craniata</taxon>
        <taxon>Vertebrata</taxon>
        <taxon>Euteleostomi</taxon>
        <taxon>Actinopterygii</taxon>
        <taxon>Neopterygii</taxon>
        <taxon>Teleostei</taxon>
        <taxon>Protacanthopterygii</taxon>
        <taxon>Esociformes</taxon>
        <taxon>Esocidae</taxon>
        <taxon>Esox</taxon>
    </lineage>
</organism>
<reference evidence="14" key="1">
    <citation type="journal article" date="2014" name="PLoS ONE">
        <title>The genome and linkage map of the northern pike (Esox lucius): conserved synteny revealed between the salmonid sister group and the Neoteleostei.</title>
        <authorList>
            <person name="Rondeau E.B."/>
            <person name="Minkley D.R."/>
            <person name="Leong J.S."/>
            <person name="Messmer A.M."/>
            <person name="Jantzen J.R."/>
            <person name="von Schalburg K.R."/>
            <person name="Lemon C."/>
            <person name="Bird N.H."/>
            <person name="Koop B.F."/>
        </authorList>
    </citation>
    <scope>NUCLEOTIDE SEQUENCE</scope>
</reference>
<feature type="region of interest" description="Disordered" evidence="11">
    <location>
        <begin position="688"/>
        <end position="709"/>
    </location>
</feature>
<dbReference type="GeneTree" id="ENSGT00940000161068"/>
<feature type="region of interest" description="Disordered" evidence="11">
    <location>
        <begin position="318"/>
        <end position="346"/>
    </location>
</feature>
<dbReference type="RefSeq" id="XP_010870767.4">
    <property type="nucleotide sequence ID" value="XM_010872465.5"/>
</dbReference>
<dbReference type="FunCoup" id="A0A3P8ZA98">
    <property type="interactions" value="1289"/>
</dbReference>
<feature type="compositionally biased region" description="Polar residues" evidence="11">
    <location>
        <begin position="162"/>
        <end position="232"/>
    </location>
</feature>
<feature type="region of interest" description="Disordered" evidence="11">
    <location>
        <begin position="246"/>
        <end position="306"/>
    </location>
</feature>
<evidence type="ECO:0000256" key="2">
    <source>
        <dbReference type="ARBA" id="ARBA00022737"/>
    </source>
</evidence>
<dbReference type="InterPro" id="IPR036855">
    <property type="entry name" value="Znf_CCCH_sf"/>
</dbReference>
<feature type="region of interest" description="Disordered" evidence="11">
    <location>
        <begin position="22"/>
        <end position="75"/>
    </location>
</feature>
<evidence type="ECO:0000256" key="1">
    <source>
        <dbReference type="ARBA" id="ARBA00022723"/>
    </source>
</evidence>
<name>A0A3P8ZA98_ESOLU</name>
<feature type="zinc finger region" description="C3H1-type" evidence="10">
    <location>
        <begin position="905"/>
        <end position="931"/>
    </location>
</feature>
<dbReference type="GO" id="GO:0005634">
    <property type="term" value="C:nucleus"/>
    <property type="evidence" value="ECO:0007669"/>
    <property type="project" value="TreeGrafter"/>
</dbReference>
<feature type="domain" description="C3H1-type" evidence="12">
    <location>
        <begin position="905"/>
        <end position="931"/>
    </location>
</feature>
<evidence type="ECO:0000256" key="4">
    <source>
        <dbReference type="ARBA" id="ARBA00022833"/>
    </source>
</evidence>
<evidence type="ECO:0000313" key="13">
    <source>
        <dbReference type="Ensembl" id="ENSELUP00000025625.3"/>
    </source>
</evidence>
<comment type="subunit">
    <text evidence="7">Interacts with SMAD1, SMAD3, SMAD4, CPSF2 and CPSF3.</text>
</comment>
<reference evidence="13" key="2">
    <citation type="submission" date="2020-02" db="EMBL/GenBank/DDBJ databases">
        <title>Esox lucius (northern pike) genome, fEsoLuc1, primary haplotype.</title>
        <authorList>
            <person name="Myers G."/>
            <person name="Karagic N."/>
            <person name="Meyer A."/>
            <person name="Pippel M."/>
            <person name="Reichard M."/>
            <person name="Winkler S."/>
            <person name="Tracey A."/>
            <person name="Sims Y."/>
            <person name="Howe K."/>
            <person name="Rhie A."/>
            <person name="Formenti G."/>
            <person name="Durbin R."/>
            <person name="Fedrigo O."/>
            <person name="Jarvis E.D."/>
        </authorList>
    </citation>
    <scope>NUCLEOTIDE SEQUENCE [LARGE SCALE GENOMIC DNA]</scope>
</reference>
<feature type="region of interest" description="Disordered" evidence="11">
    <location>
        <begin position="1015"/>
        <end position="1073"/>
    </location>
</feature>
<dbReference type="Bgee" id="ENSELUG00000024269">
    <property type="expression patterns" value="Expressed in bone element and 14 other cell types or tissues"/>
</dbReference>
<dbReference type="GeneID" id="105011958"/>
<evidence type="ECO:0000313" key="14">
    <source>
        <dbReference type="Proteomes" id="UP000265140"/>
    </source>
</evidence>
<proteinExistence type="predicted"/>
<feature type="region of interest" description="Disordered" evidence="11">
    <location>
        <begin position="634"/>
        <end position="674"/>
    </location>
</feature>
<feature type="zinc finger region" description="C3H1-type" evidence="10">
    <location>
        <begin position="849"/>
        <end position="877"/>
    </location>
</feature>
<feature type="zinc finger region" description="C3H1-type" evidence="10">
    <location>
        <begin position="960"/>
        <end position="982"/>
    </location>
</feature>
<keyword evidence="1 10" id="KW-0479">Metal-binding</keyword>
<dbReference type="Ensembl" id="ENSELUT00000037349.3">
    <property type="protein sequence ID" value="ENSELUP00000025625.3"/>
    <property type="gene ID" value="ENSELUG00000024269.3"/>
</dbReference>
<evidence type="ECO:0000256" key="10">
    <source>
        <dbReference type="PROSITE-ProRule" id="PRU00723"/>
    </source>
</evidence>
<evidence type="ECO:0000256" key="8">
    <source>
        <dbReference type="ARBA" id="ARBA00071600"/>
    </source>
</evidence>
<dbReference type="SMART" id="SM00356">
    <property type="entry name" value="ZnF_C3H1"/>
    <property type="match status" value="5"/>
</dbReference>
<evidence type="ECO:0000256" key="9">
    <source>
        <dbReference type="ARBA" id="ARBA00079564"/>
    </source>
</evidence>
<evidence type="ECO:0000256" key="7">
    <source>
        <dbReference type="ARBA" id="ARBA00064187"/>
    </source>
</evidence>
<feature type="compositionally biased region" description="Polar residues" evidence="11">
    <location>
        <begin position="421"/>
        <end position="430"/>
    </location>
</feature>
<feature type="domain" description="C3H1-type" evidence="12">
    <location>
        <begin position="881"/>
        <end position="904"/>
    </location>
</feature>
<evidence type="ECO:0000256" key="5">
    <source>
        <dbReference type="ARBA" id="ARBA00023125"/>
    </source>
</evidence>
<dbReference type="SUPFAM" id="SSF90229">
    <property type="entry name" value="CCCH zinc finger"/>
    <property type="match status" value="2"/>
</dbReference>
<comment type="function">
    <text evidence="6">Required for the export of polyadenylated mRNAs from the nucleus. Enhances ACVR1B-induced SMAD-dependent transcription. Binds to single-stranded DNA but not to double-stranded DNA in vitro. Involved in RNA cleavage.</text>
</comment>
<protein>
    <recommendedName>
        <fullName evidence="8">Zinc finger CCCH domain-containing protein 3</fullName>
    </recommendedName>
    <alternativeName>
        <fullName evidence="9">Smad-interacting CPSF-like factor</fullName>
    </alternativeName>
</protein>
<feature type="domain" description="C3H1-type" evidence="12">
    <location>
        <begin position="960"/>
        <end position="982"/>
    </location>
</feature>
<evidence type="ECO:0000256" key="3">
    <source>
        <dbReference type="ARBA" id="ARBA00022771"/>
    </source>
</evidence>
<feature type="zinc finger region" description="C3H1-type" evidence="10">
    <location>
        <begin position="932"/>
        <end position="959"/>
    </location>
</feature>
<evidence type="ECO:0000259" key="12">
    <source>
        <dbReference type="PROSITE" id="PS50103"/>
    </source>
</evidence>
<dbReference type="Gene3D" id="4.10.1000.10">
    <property type="entry name" value="Zinc finger, CCCH-type"/>
    <property type="match status" value="2"/>
</dbReference>
<evidence type="ECO:0000256" key="6">
    <source>
        <dbReference type="ARBA" id="ARBA00057285"/>
    </source>
</evidence>
<dbReference type="FunFam" id="4.10.1000.10:FF:000008">
    <property type="entry name" value="zinc finger CCCH domain-containing protein 3"/>
    <property type="match status" value="1"/>
</dbReference>
<feature type="region of interest" description="Disordered" evidence="11">
    <location>
        <begin position="91"/>
        <end position="232"/>
    </location>
</feature>
<keyword evidence="14" id="KW-1185">Reference proteome</keyword>
<feature type="compositionally biased region" description="Polar residues" evidence="11">
    <location>
        <begin position="91"/>
        <end position="140"/>
    </location>
</feature>
<keyword evidence="3 10" id="KW-0863">Zinc-finger</keyword>
<dbReference type="InterPro" id="IPR000571">
    <property type="entry name" value="Znf_CCCH"/>
</dbReference>
<dbReference type="InParanoid" id="A0A3P8ZA98"/>
<reference evidence="13" key="4">
    <citation type="submission" date="2025-09" db="UniProtKB">
        <authorList>
            <consortium name="Ensembl"/>
        </authorList>
    </citation>
    <scope>IDENTIFICATION</scope>
</reference>
<feature type="region of interest" description="Disordered" evidence="11">
    <location>
        <begin position="979"/>
        <end position="1003"/>
    </location>
</feature>
<dbReference type="PANTHER" id="PTHR46156:SF1">
    <property type="entry name" value="ZINC FINGER CCCH DOMAIN-CONTAINING PROTEIN 3"/>
    <property type="match status" value="1"/>
</dbReference>
<evidence type="ECO:0000256" key="11">
    <source>
        <dbReference type="SAM" id="MobiDB-lite"/>
    </source>
</evidence>
<reference evidence="13" key="3">
    <citation type="submission" date="2025-08" db="UniProtKB">
        <authorList>
            <consortium name="Ensembl"/>
        </authorList>
    </citation>
    <scope>IDENTIFICATION</scope>
</reference>
<accession>A0A3P8ZA98</accession>
<feature type="compositionally biased region" description="Low complexity" evidence="11">
    <location>
        <begin position="282"/>
        <end position="293"/>
    </location>
</feature>
<keyword evidence="4 10" id="KW-0862">Zinc</keyword>